<evidence type="ECO:0000256" key="3">
    <source>
        <dbReference type="ARBA" id="ARBA00022801"/>
    </source>
</evidence>
<dbReference type="ESTHER" id="baccu-a0a0a1wrx3">
    <property type="family name" value="Carb_B_Arthropoda"/>
</dbReference>
<keyword evidence="2" id="KW-0719">Serine esterase</keyword>
<keyword evidence="5" id="KW-0325">Glycoprotein</keyword>
<dbReference type="Pfam" id="PF00135">
    <property type="entry name" value="COesterase"/>
    <property type="match status" value="1"/>
</dbReference>
<proteinExistence type="inferred from homology"/>
<evidence type="ECO:0000256" key="4">
    <source>
        <dbReference type="ARBA" id="ARBA00023157"/>
    </source>
</evidence>
<dbReference type="EC" id="3.1.1.1" evidence="6"/>
<protein>
    <recommendedName>
        <fullName evidence="6">carboxylesterase</fullName>
        <ecNumber evidence="6">3.1.1.1</ecNumber>
    </recommendedName>
</protein>
<gene>
    <name evidence="9" type="primary">B1_15</name>
    <name evidence="9" type="ORF">g.15316</name>
</gene>
<dbReference type="PANTHER" id="PTHR43142">
    <property type="entry name" value="CARBOXYLIC ESTER HYDROLASE"/>
    <property type="match status" value="1"/>
</dbReference>
<keyword evidence="3" id="KW-0378">Hydrolase</keyword>
<comment type="similarity">
    <text evidence="1">Belongs to the type-B carboxylesterase/lipase family.</text>
</comment>
<keyword evidence="4" id="KW-1015">Disulfide bond</keyword>
<evidence type="ECO:0000313" key="9">
    <source>
        <dbReference type="EMBL" id="JAD01371.1"/>
    </source>
</evidence>
<evidence type="ECO:0000256" key="1">
    <source>
        <dbReference type="ARBA" id="ARBA00005964"/>
    </source>
</evidence>
<name>A0A0A1WRX3_ZEUCU</name>
<accession>A0A0A1WRX3</accession>
<dbReference type="EMBL" id="GBXI01012921">
    <property type="protein sequence ID" value="JAD01371.1"/>
    <property type="molecule type" value="Transcribed_RNA"/>
</dbReference>
<organism evidence="9">
    <name type="scientific">Zeugodacus cucurbitae</name>
    <name type="common">Melon fruit fly</name>
    <name type="synonym">Bactrocera cucurbitae</name>
    <dbReference type="NCBI Taxonomy" id="28588"/>
    <lineage>
        <taxon>Eukaryota</taxon>
        <taxon>Metazoa</taxon>
        <taxon>Ecdysozoa</taxon>
        <taxon>Arthropoda</taxon>
        <taxon>Hexapoda</taxon>
        <taxon>Insecta</taxon>
        <taxon>Pterygota</taxon>
        <taxon>Neoptera</taxon>
        <taxon>Endopterygota</taxon>
        <taxon>Diptera</taxon>
        <taxon>Brachycera</taxon>
        <taxon>Muscomorpha</taxon>
        <taxon>Tephritoidea</taxon>
        <taxon>Tephritidae</taxon>
        <taxon>Zeugodacus</taxon>
        <taxon>Zeugodacus</taxon>
    </lineage>
</organism>
<dbReference type="GO" id="GO:0106435">
    <property type="term" value="F:carboxylesterase activity"/>
    <property type="evidence" value="ECO:0007669"/>
    <property type="project" value="UniProtKB-EC"/>
</dbReference>
<reference evidence="9" key="1">
    <citation type="submission" date="2014-11" db="EMBL/GenBank/DDBJ databases">
        <authorList>
            <person name="Geib S."/>
        </authorList>
    </citation>
    <scope>NUCLEOTIDE SEQUENCE</scope>
</reference>
<feature type="domain" description="Carboxylesterase type B" evidence="8">
    <location>
        <begin position="43"/>
        <end position="571"/>
    </location>
</feature>
<evidence type="ECO:0000259" key="8">
    <source>
        <dbReference type="Pfam" id="PF00135"/>
    </source>
</evidence>
<dbReference type="AlphaFoldDB" id="A0A0A1WRX3"/>
<dbReference type="SUPFAM" id="SSF53474">
    <property type="entry name" value="alpha/beta-Hydrolases"/>
    <property type="match status" value="1"/>
</dbReference>
<dbReference type="InterPro" id="IPR029058">
    <property type="entry name" value="AB_hydrolase_fold"/>
</dbReference>
<evidence type="ECO:0000256" key="2">
    <source>
        <dbReference type="ARBA" id="ARBA00022487"/>
    </source>
</evidence>
<evidence type="ECO:0000256" key="6">
    <source>
        <dbReference type="ARBA" id="ARBA00039155"/>
    </source>
</evidence>
<dbReference type="Gene3D" id="3.40.50.1820">
    <property type="entry name" value="alpha/beta hydrolase"/>
    <property type="match status" value="1"/>
</dbReference>
<feature type="region of interest" description="Disordered" evidence="7">
    <location>
        <begin position="87"/>
        <end position="111"/>
    </location>
</feature>
<evidence type="ECO:0000256" key="7">
    <source>
        <dbReference type="SAM" id="MobiDB-lite"/>
    </source>
</evidence>
<sequence>MIGFYLNKIFHRTTQRLHKFPVKILGTYIRKMATDSGILETVELQLPQGRIRGAKRQTVYGETYYSFEGIPYAKPPVGELRFRAPQPTGSWPGILDATQSPPKPVQKNRQTGKVEGSEDCLYLNVFTKHLDATKQMPVMVWLYGGGFQTGRAAREHHGPDYLMREDVIVVSMNYRLCSLGFLSLNDRSLDVPGNAALKDQLLALKWIKKNIYYFNGNCNNITVFGESAGAACAHILALSDQARGLFQQAIIMSGSALSYWASMPQNDMAYRLAAYHGYKGEPKDKPVLEFLQNLDSEKLVDHSLINEEESRTFHWLTFAPTVEPYVSEHCILPTDPVYMLKSAWGNGIPFLMGGTSFEGLLMYQRVKQSPNFLELVKKEPELLVLAEFKDIYESNRIHDLSTRILNLYFGKEKDEVITKQDKPDPAFDLLHLCSHKIFWHGLHRTALARTKHATANTYLYRFDFDSPTFNHHRLRFCGDECVKGVAHGDDLSYLFYLKESTKLEENTPEYATIQRMVSIWTSFAKFGNPNCADIAPNIWLPIEKTNPDFALNISETMEVKQIPEAPKMKTWDSLYDKRLLYGTSSDAEEAYGNGAKLITN</sequence>
<dbReference type="PANTHER" id="PTHR43142:SF1">
    <property type="entry name" value="CARBOXYLIC ESTER HYDROLASE"/>
    <property type="match status" value="1"/>
</dbReference>
<evidence type="ECO:0000256" key="5">
    <source>
        <dbReference type="ARBA" id="ARBA00023180"/>
    </source>
</evidence>
<dbReference type="InterPro" id="IPR002018">
    <property type="entry name" value="CarbesteraseB"/>
</dbReference>
<reference evidence="9" key="2">
    <citation type="journal article" date="2015" name="Gigascience">
        <title>Reconstructing a comprehensive transcriptome assembly of a white-pupal translocated strain of the pest fruit fly Bactrocera cucurbitae.</title>
        <authorList>
            <person name="Sim S.B."/>
            <person name="Calla B."/>
            <person name="Hall B."/>
            <person name="DeRego T."/>
            <person name="Geib S.M."/>
        </authorList>
    </citation>
    <scope>NUCLEOTIDE SEQUENCE</scope>
</reference>